<dbReference type="InterPro" id="IPR003961">
    <property type="entry name" value="FN3_dom"/>
</dbReference>
<dbReference type="InterPro" id="IPR036116">
    <property type="entry name" value="FN3_sf"/>
</dbReference>
<dbReference type="CDD" id="cd00063">
    <property type="entry name" value="FN3"/>
    <property type="match status" value="1"/>
</dbReference>
<accession>M1HN31</accession>
<dbReference type="SUPFAM" id="SSF49265">
    <property type="entry name" value="Fibronectin type III"/>
    <property type="match status" value="1"/>
</dbReference>
<dbReference type="PROSITE" id="PS50853">
    <property type="entry name" value="FN3"/>
    <property type="match status" value="1"/>
</dbReference>
<protein>
    <recommendedName>
        <fullName evidence="1">Fibronectin type-III domain-containing protein</fullName>
    </recommendedName>
</protein>
<evidence type="ECO:0000313" key="3">
    <source>
        <dbReference type="Proteomes" id="UP000011290"/>
    </source>
</evidence>
<dbReference type="Proteomes" id="UP000011290">
    <property type="component" value="Segment"/>
</dbReference>
<dbReference type="InterPro" id="IPR013783">
    <property type="entry name" value="Ig-like_fold"/>
</dbReference>
<proteinExistence type="predicted"/>
<evidence type="ECO:0000313" key="2">
    <source>
        <dbReference type="EMBL" id="AGE60943.1"/>
    </source>
</evidence>
<reference evidence="2 3" key="1">
    <citation type="journal article" date="2013" name="Virology">
        <title>Genomic characterization of six novel Bacillus pumilus bacteriophages.</title>
        <authorList>
            <person name="Lorenz L."/>
            <person name="Lins B."/>
            <person name="Barrett J."/>
            <person name="Montgomery A."/>
            <person name="Trapani S."/>
            <person name="Schindler A."/>
            <person name="Christie G.E."/>
            <person name="Cresawn S.G."/>
            <person name="Temple L."/>
        </authorList>
    </citation>
    <scope>NUCLEOTIDE SEQUENCE [LARGE SCALE GENOMIC DNA]</scope>
</reference>
<keyword evidence="3" id="KW-1185">Reference proteome</keyword>
<dbReference type="Gene3D" id="2.60.40.10">
    <property type="entry name" value="Immunoglobulins"/>
    <property type="match status" value="2"/>
</dbReference>
<dbReference type="EMBL" id="KC330682">
    <property type="protein sequence ID" value="AGE60943.1"/>
    <property type="molecule type" value="Genomic_DNA"/>
</dbReference>
<gene>
    <name evidence="2" type="ORF">TAYLOR_25</name>
</gene>
<organism evidence="2 3">
    <name type="scientific">Bacillus phage Taylor</name>
    <dbReference type="NCBI Taxonomy" id="2884430"/>
    <lineage>
        <taxon>Viruses</taxon>
        <taxon>Duplodnaviria</taxon>
        <taxon>Heunggongvirae</taxon>
        <taxon>Uroviricota</taxon>
        <taxon>Caudoviricetes</taxon>
        <taxon>Ehrlichviridae</taxon>
        <taxon>Andromedavirus</taxon>
        <taxon>Andromedavirus taylor</taxon>
    </lineage>
</organism>
<evidence type="ECO:0000259" key="1">
    <source>
        <dbReference type="PROSITE" id="PS50853"/>
    </source>
</evidence>
<feature type="domain" description="Fibronectin type-III" evidence="1">
    <location>
        <begin position="156"/>
        <end position="257"/>
    </location>
</feature>
<name>M1HN31_9CAUD</name>
<sequence length="832" mass="93218">MAVKKFPISWIGVYRADRNSYVGGNNIRVGGSTDYQSFIGVPSAVKTAITTSRTSPKLRFVMNVTDGAEFDFGAHKETYNKASGTMPWYKYIGLHPNYGTGWRTTDLTSAFMGEYRSGKVQGIVIYGAKSNAGQAYGKTGNSNEAYFEVEGTWNTPPTAPKITAPTSTTVATNSVQVKWNASSDPEKPASQLTYQVQIYNGSSWSSSSNTGAGVTSYSYNTSKMAETSSAQVRVRAYDGEDYSSWSTSPRFSIVKNVAPSKPTQMVPNGGRTVDRTESIRFTWKHNDDGVQAGFRIAWRTVSSSGEAGSWNYVNASGYRQSTNQYFDFAPNTFPAGKIEWRVSTMDQMSLTSPWSDIQIFTAGIPSNAPIILTPEPDEIVPTANITVTWSSINQRRYQIQLYDGNTQVYNKSKTTTVKNAPIDYSLENNKTYRVRLRIADTEFDIWSDWTEVSFQTNFTPPVKPDIFVETDEEGNMIVVSWTNDPPATSDPIHGVPTNGIVQNIQFAPNTTYYQNQFDPGEIRVIYGTDAKVVAPSGIIYSFDPRTVQVSTSLEGTSSGSTIDEAYLMFTGADTSRFSSSVTVESFDFRVVKFEDNQWFYNDNTLIWKPFDLYSDDFIIGTVKRTSTDIEGIEELNITGDITTPVTSTVELYRRRYNSSIEGDWTLIYTGSPNSSYTDYTPASGVTYEYYVRAWGDNQSFSDSEIGEGEVEFIHAFLHRALVQSDFTVFRHSDDRSESRGRTGRFMSFSGREKPIYEYGFNTDKVVKVSWDVDTNDEYLNTIAFLDRKETFLYRDGVGRRMFCIIDGNIEVTDQILSGCTFSISLREVDFEE</sequence>